<proteinExistence type="predicted"/>
<protein>
    <submittedName>
        <fullName evidence="2">Uncharacterized protein LOC108817909</fullName>
    </submittedName>
</protein>
<gene>
    <name evidence="2" type="primary">LOC108817909</name>
</gene>
<sequence>MLPKKKTKAPVEDHCSLLYGDMEGKQGFFDEIDFEVSTILLELSHPVVFSSDPPLFHKWGRTKKRSCTVFLRPPKISPPCAEVAEMGSTSSSSCLTGDAKKTYPQSIREGSMTNHSSNLKITSQTKASSCSVLESETGLIRAQVGLLLAQPIGENLRDLQPLIYVGDPTANKRDHLERRGFDLNLPAEEEGNHISTTMVADFQSVVTKAQAAAQARQRRLGLIRSKKRFSRFLSSYQFK</sequence>
<evidence type="ECO:0000313" key="1">
    <source>
        <dbReference type="Proteomes" id="UP000504610"/>
    </source>
</evidence>
<dbReference type="RefSeq" id="XP_018446240.1">
    <property type="nucleotide sequence ID" value="XM_018590738.2"/>
</dbReference>
<name>A0A6J0KEA7_RAPSA</name>
<dbReference type="Proteomes" id="UP000504610">
    <property type="component" value="Chromosome 7"/>
</dbReference>
<dbReference type="PANTHER" id="PTHR37614">
    <property type="entry name" value="OS02G0121400 PROTEIN"/>
    <property type="match status" value="1"/>
</dbReference>
<organism evidence="1 2">
    <name type="scientific">Raphanus sativus</name>
    <name type="common">Radish</name>
    <name type="synonym">Raphanus raphanistrum var. sativus</name>
    <dbReference type="NCBI Taxonomy" id="3726"/>
    <lineage>
        <taxon>Eukaryota</taxon>
        <taxon>Viridiplantae</taxon>
        <taxon>Streptophyta</taxon>
        <taxon>Embryophyta</taxon>
        <taxon>Tracheophyta</taxon>
        <taxon>Spermatophyta</taxon>
        <taxon>Magnoliopsida</taxon>
        <taxon>eudicotyledons</taxon>
        <taxon>Gunneridae</taxon>
        <taxon>Pentapetalae</taxon>
        <taxon>rosids</taxon>
        <taxon>malvids</taxon>
        <taxon>Brassicales</taxon>
        <taxon>Brassicaceae</taxon>
        <taxon>Brassiceae</taxon>
        <taxon>Raphanus</taxon>
    </lineage>
</organism>
<keyword evidence="1" id="KW-1185">Reference proteome</keyword>
<reference evidence="2" key="2">
    <citation type="submission" date="2025-08" db="UniProtKB">
        <authorList>
            <consortium name="RefSeq"/>
        </authorList>
    </citation>
    <scope>IDENTIFICATION</scope>
    <source>
        <tissue evidence="2">Leaf</tissue>
    </source>
</reference>
<dbReference type="AlphaFoldDB" id="A0A6J0KEA7"/>
<reference evidence="1" key="1">
    <citation type="journal article" date="2019" name="Database">
        <title>The radish genome database (RadishGD): an integrated information resource for radish genomics.</title>
        <authorList>
            <person name="Yu H.J."/>
            <person name="Baek S."/>
            <person name="Lee Y.J."/>
            <person name="Cho A."/>
            <person name="Mun J.H."/>
        </authorList>
    </citation>
    <scope>NUCLEOTIDE SEQUENCE [LARGE SCALE GENOMIC DNA]</scope>
    <source>
        <strain evidence="1">cv. WK10039</strain>
    </source>
</reference>
<dbReference type="PANTHER" id="PTHR37614:SF2">
    <property type="entry name" value="OS02G0121400 PROTEIN"/>
    <property type="match status" value="1"/>
</dbReference>
<dbReference type="KEGG" id="rsz:108817909"/>
<accession>A0A6J0KEA7</accession>
<dbReference type="GeneID" id="108817909"/>
<evidence type="ECO:0000313" key="2">
    <source>
        <dbReference type="RefSeq" id="XP_018446240.1"/>
    </source>
</evidence>
<dbReference type="OrthoDB" id="1071698at2759"/>